<feature type="region of interest" description="Disordered" evidence="1">
    <location>
        <begin position="1"/>
        <end position="75"/>
    </location>
</feature>
<gene>
    <name evidence="2" type="ORF">OVN521_LOCUS49106</name>
</gene>
<organism evidence="2 3">
    <name type="scientific">Rotaria magnacalcarata</name>
    <dbReference type="NCBI Taxonomy" id="392030"/>
    <lineage>
        <taxon>Eukaryota</taxon>
        <taxon>Metazoa</taxon>
        <taxon>Spiralia</taxon>
        <taxon>Gnathifera</taxon>
        <taxon>Rotifera</taxon>
        <taxon>Eurotatoria</taxon>
        <taxon>Bdelloidea</taxon>
        <taxon>Philodinida</taxon>
        <taxon>Philodinidae</taxon>
        <taxon>Rotaria</taxon>
    </lineage>
</organism>
<reference evidence="2" key="1">
    <citation type="submission" date="2021-02" db="EMBL/GenBank/DDBJ databases">
        <authorList>
            <person name="Nowell W R."/>
        </authorList>
    </citation>
    <scope>NUCLEOTIDE SEQUENCE</scope>
</reference>
<dbReference type="Proteomes" id="UP000663866">
    <property type="component" value="Unassembled WGS sequence"/>
</dbReference>
<evidence type="ECO:0000256" key="1">
    <source>
        <dbReference type="SAM" id="MobiDB-lite"/>
    </source>
</evidence>
<comment type="caution">
    <text evidence="2">The sequence shown here is derived from an EMBL/GenBank/DDBJ whole genome shotgun (WGS) entry which is preliminary data.</text>
</comment>
<feature type="non-terminal residue" evidence="2">
    <location>
        <position position="75"/>
    </location>
</feature>
<accession>A0A821JJ05</accession>
<protein>
    <submittedName>
        <fullName evidence="2">Uncharacterized protein</fullName>
    </submittedName>
</protein>
<evidence type="ECO:0000313" key="2">
    <source>
        <dbReference type="EMBL" id="CAF4721772.1"/>
    </source>
</evidence>
<evidence type="ECO:0000313" key="3">
    <source>
        <dbReference type="Proteomes" id="UP000663866"/>
    </source>
</evidence>
<dbReference type="AlphaFoldDB" id="A0A821JJ05"/>
<feature type="compositionally biased region" description="Basic and acidic residues" evidence="1">
    <location>
        <begin position="39"/>
        <end position="52"/>
    </location>
</feature>
<keyword evidence="3" id="KW-1185">Reference proteome</keyword>
<sequence>SSPKAPLKSALKKTPSVPTPTKQKPSSTPTKAASIAKQETLKPKETPKKQETPKTPAADKPLNKTQLFINSIKES</sequence>
<feature type="compositionally biased region" description="Low complexity" evidence="1">
    <location>
        <begin position="12"/>
        <end position="31"/>
    </location>
</feature>
<feature type="non-terminal residue" evidence="2">
    <location>
        <position position="1"/>
    </location>
</feature>
<proteinExistence type="predicted"/>
<dbReference type="EMBL" id="CAJOBG010105965">
    <property type="protein sequence ID" value="CAF4721772.1"/>
    <property type="molecule type" value="Genomic_DNA"/>
</dbReference>
<name>A0A821JJ05_9BILA</name>